<dbReference type="Pfam" id="PF08002">
    <property type="entry name" value="DUF1697"/>
    <property type="match status" value="1"/>
</dbReference>
<proteinExistence type="predicted"/>
<reference evidence="1 2" key="1">
    <citation type="submission" date="2019-03" db="EMBL/GenBank/DDBJ databases">
        <title>Genomic Encyclopedia of Type Strains, Phase IV (KMG-IV): sequencing the most valuable type-strain genomes for metagenomic binning, comparative biology and taxonomic classification.</title>
        <authorList>
            <person name="Goeker M."/>
        </authorList>
    </citation>
    <scope>NUCLEOTIDE SEQUENCE [LARGE SCALE GENOMIC DNA]</scope>
    <source>
        <strain evidence="1 2">DSM 100556</strain>
    </source>
</reference>
<dbReference type="Gene3D" id="3.30.70.1280">
    <property type="entry name" value="SP0830-like domains"/>
    <property type="match status" value="1"/>
</dbReference>
<sequence>MKYAALFRGINVGGKNIVKMAALEQLFFDLGIYTVKTYIQSGNVVFETSLSETVLPEKIKAGFEDRFGFKSNVIMRNAEEWKYLIEQLPFTNEEVKEAEAADPQVEHLYVYFLNDFPEQTTIDTIQKDYIGTDKIRAGQKEIYFLCSQSVRNSKLAIRISKEFESATVRNWKTVSKLYDMLTNI</sequence>
<dbReference type="InterPro" id="IPR012545">
    <property type="entry name" value="DUF1697"/>
</dbReference>
<dbReference type="SUPFAM" id="SSF160379">
    <property type="entry name" value="SP0830-like"/>
    <property type="match status" value="1"/>
</dbReference>
<dbReference type="STRING" id="1469948.GCA_000732725_02813"/>
<evidence type="ECO:0000313" key="2">
    <source>
        <dbReference type="Proteomes" id="UP000295718"/>
    </source>
</evidence>
<dbReference type="PANTHER" id="PTHR36439:SF1">
    <property type="entry name" value="DUF1697 DOMAIN-CONTAINING PROTEIN"/>
    <property type="match status" value="1"/>
</dbReference>
<comment type="caution">
    <text evidence="1">The sequence shown here is derived from an EMBL/GenBank/DDBJ whole genome shotgun (WGS) entry which is preliminary data.</text>
</comment>
<dbReference type="PIRSF" id="PIRSF008502">
    <property type="entry name" value="UCP008502"/>
    <property type="match status" value="1"/>
</dbReference>
<gene>
    <name evidence="1" type="ORF">EDD76_11043</name>
</gene>
<dbReference type="AlphaFoldDB" id="A0A4R1QUU4"/>
<name>A0A4R1QUU4_9FIRM</name>
<evidence type="ECO:0000313" key="1">
    <source>
        <dbReference type="EMBL" id="TCL56871.1"/>
    </source>
</evidence>
<keyword evidence="2" id="KW-1185">Reference proteome</keyword>
<protein>
    <submittedName>
        <fullName evidence="1">Uncharacterized protein (DUF1697 family)</fullName>
    </submittedName>
</protein>
<organism evidence="1 2">
    <name type="scientific">Kineothrix alysoides</name>
    <dbReference type="NCBI Taxonomy" id="1469948"/>
    <lineage>
        <taxon>Bacteria</taxon>
        <taxon>Bacillati</taxon>
        <taxon>Bacillota</taxon>
        <taxon>Clostridia</taxon>
        <taxon>Lachnospirales</taxon>
        <taxon>Lachnospiraceae</taxon>
        <taxon>Kineothrix</taxon>
    </lineage>
</organism>
<dbReference type="RefSeq" id="WP_031391478.1">
    <property type="nucleotide sequence ID" value="NZ_JPNB01000002.1"/>
</dbReference>
<accession>A0A4R1QUU4</accession>
<dbReference type="PANTHER" id="PTHR36439">
    <property type="entry name" value="BLL4334 PROTEIN"/>
    <property type="match status" value="1"/>
</dbReference>
<dbReference type="Proteomes" id="UP000295718">
    <property type="component" value="Unassembled WGS sequence"/>
</dbReference>
<dbReference type="OrthoDB" id="9806494at2"/>
<dbReference type="EMBL" id="SLUO01000010">
    <property type="protein sequence ID" value="TCL56871.1"/>
    <property type="molecule type" value="Genomic_DNA"/>
</dbReference>